<protein>
    <submittedName>
        <fullName evidence="1">Uncharacterized protein</fullName>
    </submittedName>
</protein>
<dbReference type="Proteomes" id="UP001159363">
    <property type="component" value="Chromosome 2"/>
</dbReference>
<sequence length="173" mass="20112">MASCSSQSVLPILWDYSGSGNWKFRVKLELDEKQLLETTEINVEDIAEDKEKKEFLKKDAKAKSVIVQCLPDKYLDLVKDARRAKDMIKSLEEMFERKSVFRKFYLKKKLLALKFKPKEKLEEHFLLLDSLARDLENAGAKVDDTDKIYHLLLTMGDNFSTVITTIETMKLKT</sequence>
<organism evidence="1 2">
    <name type="scientific">Dryococelus australis</name>
    <dbReference type="NCBI Taxonomy" id="614101"/>
    <lineage>
        <taxon>Eukaryota</taxon>
        <taxon>Metazoa</taxon>
        <taxon>Ecdysozoa</taxon>
        <taxon>Arthropoda</taxon>
        <taxon>Hexapoda</taxon>
        <taxon>Insecta</taxon>
        <taxon>Pterygota</taxon>
        <taxon>Neoptera</taxon>
        <taxon>Polyneoptera</taxon>
        <taxon>Phasmatodea</taxon>
        <taxon>Verophasmatodea</taxon>
        <taxon>Anareolatae</taxon>
        <taxon>Phasmatidae</taxon>
        <taxon>Eurycanthinae</taxon>
        <taxon>Dryococelus</taxon>
    </lineage>
</organism>
<gene>
    <name evidence="1" type="ORF">PR048_006566</name>
</gene>
<reference evidence="1 2" key="1">
    <citation type="submission" date="2023-02" db="EMBL/GenBank/DDBJ databases">
        <title>LHISI_Scaffold_Assembly.</title>
        <authorList>
            <person name="Stuart O.P."/>
            <person name="Cleave R."/>
            <person name="Magrath M.J.L."/>
            <person name="Mikheyev A.S."/>
        </authorList>
    </citation>
    <scope>NUCLEOTIDE SEQUENCE [LARGE SCALE GENOMIC DNA]</scope>
    <source>
        <strain evidence="1">Daus_M_001</strain>
        <tissue evidence="1">Leg muscle</tissue>
    </source>
</reference>
<accession>A0ABQ9ICM6</accession>
<comment type="caution">
    <text evidence="1">The sequence shown here is derived from an EMBL/GenBank/DDBJ whole genome shotgun (WGS) entry which is preliminary data.</text>
</comment>
<name>A0ABQ9ICM6_9NEOP</name>
<dbReference type="EMBL" id="JARBHB010000002">
    <property type="protein sequence ID" value="KAJ8893965.1"/>
    <property type="molecule type" value="Genomic_DNA"/>
</dbReference>
<proteinExistence type="predicted"/>
<keyword evidence="2" id="KW-1185">Reference proteome</keyword>
<dbReference type="Pfam" id="PF14223">
    <property type="entry name" value="Retrotran_gag_2"/>
    <property type="match status" value="1"/>
</dbReference>
<evidence type="ECO:0000313" key="1">
    <source>
        <dbReference type="EMBL" id="KAJ8893965.1"/>
    </source>
</evidence>
<evidence type="ECO:0000313" key="2">
    <source>
        <dbReference type="Proteomes" id="UP001159363"/>
    </source>
</evidence>